<name>A0A1J8Q9A1_9AGAM</name>
<comment type="caution">
    <text evidence="4">The sequence shown here is derived from an EMBL/GenBank/DDBJ whole genome shotgun (WGS) entry which is preliminary data.</text>
</comment>
<dbReference type="InterPro" id="IPR003100">
    <property type="entry name" value="PAZ_dom"/>
</dbReference>
<evidence type="ECO:0000259" key="2">
    <source>
        <dbReference type="PROSITE" id="PS50821"/>
    </source>
</evidence>
<dbReference type="Pfam" id="PF16486">
    <property type="entry name" value="ArgoN"/>
    <property type="match status" value="1"/>
</dbReference>
<feature type="domain" description="Piwi" evidence="3">
    <location>
        <begin position="661"/>
        <end position="968"/>
    </location>
</feature>
<evidence type="ECO:0000313" key="5">
    <source>
        <dbReference type="Proteomes" id="UP000183567"/>
    </source>
</evidence>
<dbReference type="InterPro" id="IPR012337">
    <property type="entry name" value="RNaseH-like_sf"/>
</dbReference>
<dbReference type="Pfam" id="PF08699">
    <property type="entry name" value="ArgoL1"/>
    <property type="match status" value="1"/>
</dbReference>
<dbReference type="InterPro" id="IPR032472">
    <property type="entry name" value="ArgoL2"/>
</dbReference>
<dbReference type="InterPro" id="IPR014811">
    <property type="entry name" value="ArgoL1"/>
</dbReference>
<feature type="region of interest" description="Disordered" evidence="1">
    <location>
        <begin position="1"/>
        <end position="119"/>
    </location>
</feature>
<dbReference type="Pfam" id="PF02170">
    <property type="entry name" value="PAZ"/>
    <property type="match status" value="1"/>
</dbReference>
<feature type="compositionally biased region" description="Basic and acidic residues" evidence="1">
    <location>
        <begin position="73"/>
        <end position="106"/>
    </location>
</feature>
<dbReference type="Proteomes" id="UP000183567">
    <property type="component" value="Unassembled WGS sequence"/>
</dbReference>
<dbReference type="AlphaFoldDB" id="A0A1J8Q9A1"/>
<dbReference type="InterPro" id="IPR036085">
    <property type="entry name" value="PAZ_dom_sf"/>
</dbReference>
<sequence>MSYRGERGRGGFDRGRGGRGNPVDRGRGGFDRGRGGRGNPVDRGRGGFDSGSGGRGSPVDWERGSPSPSGFRGGDRGGRGGDRGGRGFDRGGRGFDRGGRGFDRGRGRGSFGPPRAQGGVFLENQTANIDTRVADESDKALVTRLQNSQLGNDPDSMPLRPDFGTVGEHIKLRTNFFPVRVPKASLNEYVVAITPAAGTATRRVKHRIFQLAEQTTAWKLAGMSGTVAHDSSAKLISARVLAQPLAIKVPYYDDDQPGPPAKGDKLKEYTLTITFVQEINTQDLMSYLNGDAQHRNYNTLPVISALNLILAAHPLRSGIKVGQDRYFFRSAAAPQTLGGGLEAWKGFYSSVRPAHRQLMVNVNVCTTAFYTPGNLAVQMMIFRDSTFGARMEAFCRSVRVKTMHLGYRKTVKCLTRQTAGQYKFQCDELGRKVTVEQYFLEKYKIRLKYPELPLVDVGGQKKNYLPAEVCEILPDQPFRGKLTDEHTANMITIACQPPNVNGGAIVNKGLDELGFLHPGSTLTSFGVSIGPDMAVVPGRILPKPGLKYANNVSPSVDDRASWNLRNIRFAVGARLDKWAVLLIGDGNRRDEFTGPDDPALGPVINGFMAMCRTSGMNIGKEPPPVVAASLPPKNGAEPLRNSAITVIRETLTKKLKSKPDLVLVMLSNGDKNIYEGLKHLCDVYLGVATVCVHVAKIRKEKGQPQYFANVALKVNMKMGGVNHKLDENTSRWLLGMPTMVVGMDVTHPGPGSATGTPSIAAVVASVDNQFAQYPCSLEIQKSRKEMITNLKDMMVARLKLFQQHGKTLPQRVLVYRDGVSEGQFNIVRTEELPEILKAFHTFDQPKKPYRPKLTIVICGKRHHTRFYPTERKDAAHDGNPKPGTVVDRGVTAVYDFDFFLQAHGGLQGTTRPTHYYVVHDEIGFKADNLQGLTNALSYMFARATKAVSLVSPAYYADVACERGRCYLRKLLQGHIGGGTTASGSANTNEEDVEREAKALWQHGLSSEKNKLKDTMFYL</sequence>
<dbReference type="PANTHER" id="PTHR22891">
    <property type="entry name" value="EUKARYOTIC TRANSLATION INITIATION FACTOR 2C"/>
    <property type="match status" value="1"/>
</dbReference>
<proteinExistence type="predicted"/>
<dbReference type="OrthoDB" id="10252740at2759"/>
<dbReference type="Gene3D" id="3.40.50.2300">
    <property type="match status" value="1"/>
</dbReference>
<dbReference type="Pfam" id="PF02171">
    <property type="entry name" value="Piwi"/>
    <property type="match status" value="1"/>
</dbReference>
<dbReference type="STRING" id="180088.A0A1J8Q9A1"/>
<dbReference type="InterPro" id="IPR036397">
    <property type="entry name" value="RNaseH_sf"/>
</dbReference>
<evidence type="ECO:0000259" key="3">
    <source>
        <dbReference type="PROSITE" id="PS50822"/>
    </source>
</evidence>
<protein>
    <recommendedName>
        <fullName evidence="6">Piwi domain-containing protein</fullName>
    </recommendedName>
</protein>
<evidence type="ECO:0000313" key="4">
    <source>
        <dbReference type="EMBL" id="OJA16547.1"/>
    </source>
</evidence>
<dbReference type="PROSITE" id="PS50822">
    <property type="entry name" value="PIWI"/>
    <property type="match status" value="1"/>
</dbReference>
<dbReference type="InterPro" id="IPR032474">
    <property type="entry name" value="Argonaute_N"/>
</dbReference>
<reference evidence="4 5" key="1">
    <citation type="submission" date="2016-03" db="EMBL/GenBank/DDBJ databases">
        <title>Comparative genomics of the ectomycorrhizal sister species Rhizopogon vinicolor and Rhizopogon vesiculosus (Basidiomycota: Boletales) reveals a divergence of the mating type B locus.</title>
        <authorList>
            <person name="Mujic A.B."/>
            <person name="Kuo A."/>
            <person name="Tritt A."/>
            <person name="Lipzen A."/>
            <person name="Chen C."/>
            <person name="Johnson J."/>
            <person name="Sharma A."/>
            <person name="Barry K."/>
            <person name="Grigoriev I.V."/>
            <person name="Spatafora J.W."/>
        </authorList>
    </citation>
    <scope>NUCLEOTIDE SEQUENCE [LARGE SCALE GENOMIC DNA]</scope>
    <source>
        <strain evidence="4 5">AM-OR11-056</strain>
    </source>
</reference>
<feature type="compositionally biased region" description="Basic and acidic residues" evidence="1">
    <location>
        <begin position="1"/>
        <end position="46"/>
    </location>
</feature>
<feature type="domain" description="PAZ" evidence="2">
    <location>
        <begin position="383"/>
        <end position="474"/>
    </location>
</feature>
<dbReference type="SUPFAM" id="SSF53098">
    <property type="entry name" value="Ribonuclease H-like"/>
    <property type="match status" value="1"/>
</dbReference>
<dbReference type="InterPro" id="IPR003165">
    <property type="entry name" value="Piwi"/>
</dbReference>
<dbReference type="SMART" id="SM01163">
    <property type="entry name" value="DUF1785"/>
    <property type="match status" value="1"/>
</dbReference>
<feature type="compositionally biased region" description="Gly residues" evidence="1">
    <location>
        <begin position="47"/>
        <end position="56"/>
    </location>
</feature>
<gene>
    <name evidence="4" type="ORF">AZE42_00628</name>
</gene>
<dbReference type="Gene3D" id="2.170.260.10">
    <property type="entry name" value="paz domain"/>
    <property type="match status" value="1"/>
</dbReference>
<dbReference type="Pfam" id="PF16488">
    <property type="entry name" value="ArgoL2"/>
    <property type="match status" value="1"/>
</dbReference>
<keyword evidence="5" id="KW-1185">Reference proteome</keyword>
<dbReference type="EMBL" id="LVVM01002514">
    <property type="protein sequence ID" value="OJA16547.1"/>
    <property type="molecule type" value="Genomic_DNA"/>
</dbReference>
<dbReference type="InterPro" id="IPR045246">
    <property type="entry name" value="Piwi_ago-like"/>
</dbReference>
<evidence type="ECO:0008006" key="6">
    <source>
        <dbReference type="Google" id="ProtNLM"/>
    </source>
</evidence>
<dbReference type="PROSITE" id="PS50821">
    <property type="entry name" value="PAZ"/>
    <property type="match status" value="1"/>
</dbReference>
<evidence type="ECO:0000256" key="1">
    <source>
        <dbReference type="SAM" id="MobiDB-lite"/>
    </source>
</evidence>
<dbReference type="Gene3D" id="3.30.420.10">
    <property type="entry name" value="Ribonuclease H-like superfamily/Ribonuclease H"/>
    <property type="match status" value="1"/>
</dbReference>
<accession>A0A1J8Q9A1</accession>
<dbReference type="SUPFAM" id="SSF101690">
    <property type="entry name" value="PAZ domain"/>
    <property type="match status" value="1"/>
</dbReference>
<dbReference type="CDD" id="cd04657">
    <property type="entry name" value="Piwi_ago-like"/>
    <property type="match status" value="1"/>
</dbReference>
<organism evidence="4 5">
    <name type="scientific">Rhizopogon vesiculosus</name>
    <dbReference type="NCBI Taxonomy" id="180088"/>
    <lineage>
        <taxon>Eukaryota</taxon>
        <taxon>Fungi</taxon>
        <taxon>Dikarya</taxon>
        <taxon>Basidiomycota</taxon>
        <taxon>Agaricomycotina</taxon>
        <taxon>Agaricomycetes</taxon>
        <taxon>Agaricomycetidae</taxon>
        <taxon>Boletales</taxon>
        <taxon>Suillineae</taxon>
        <taxon>Rhizopogonaceae</taxon>
        <taxon>Rhizopogon</taxon>
    </lineage>
</organism>
<dbReference type="CDD" id="cd02846">
    <property type="entry name" value="PAZ_argonaute_like"/>
    <property type="match status" value="1"/>
</dbReference>
<dbReference type="SMART" id="SM00950">
    <property type="entry name" value="Piwi"/>
    <property type="match status" value="1"/>
</dbReference>
<dbReference type="GO" id="GO:0003723">
    <property type="term" value="F:RNA binding"/>
    <property type="evidence" value="ECO:0007669"/>
    <property type="project" value="InterPro"/>
</dbReference>